<gene>
    <name evidence="13" type="ORF">WAE96_10020</name>
</gene>
<keyword evidence="6 12" id="KW-0808">Transferase</keyword>
<evidence type="ECO:0000313" key="13">
    <source>
        <dbReference type="EMBL" id="MEI4550003.1"/>
    </source>
</evidence>
<name>A0ABU8EUX5_9GAMM</name>
<evidence type="ECO:0000256" key="12">
    <source>
        <dbReference type="PIRNR" id="PIRNR006268"/>
    </source>
</evidence>
<keyword evidence="14" id="KW-1185">Reference proteome</keyword>
<evidence type="ECO:0000256" key="4">
    <source>
        <dbReference type="ARBA" id="ARBA00016337"/>
    </source>
</evidence>
<evidence type="ECO:0000256" key="6">
    <source>
        <dbReference type="ARBA" id="ARBA00022679"/>
    </source>
</evidence>
<evidence type="ECO:0000256" key="9">
    <source>
        <dbReference type="ARBA" id="ARBA00022842"/>
    </source>
</evidence>
<reference evidence="13 14" key="1">
    <citation type="submission" date="2023-12" db="EMBL/GenBank/DDBJ databases">
        <title>Friends and Foes: Symbiotic and Algicidal bacterial influence on Karenia brevis blooms.</title>
        <authorList>
            <person name="Fei C."/>
            <person name="Mohamed A.R."/>
            <person name="Booker A."/>
            <person name="Arshad M."/>
            <person name="Klass S."/>
            <person name="Ahn S."/>
            <person name="Gilbert P.M."/>
            <person name="Heil C.A."/>
            <person name="Martinez J.M."/>
            <person name="Amin S.A."/>
        </authorList>
    </citation>
    <scope>NUCLEOTIDE SEQUENCE [LARGE SCALE GENOMIC DNA]</scope>
    <source>
        <strain evidence="13 14">CE15</strain>
    </source>
</reference>
<dbReference type="Proteomes" id="UP001382455">
    <property type="component" value="Unassembled WGS sequence"/>
</dbReference>
<dbReference type="PANTHER" id="PTHR30040:SF2">
    <property type="entry name" value="FAD:PROTEIN FMN TRANSFERASE"/>
    <property type="match status" value="1"/>
</dbReference>
<keyword evidence="7 12" id="KW-0479">Metal-binding</keyword>
<evidence type="ECO:0000256" key="10">
    <source>
        <dbReference type="ARBA" id="ARBA00031306"/>
    </source>
</evidence>
<keyword evidence="8 12" id="KW-0274">FAD</keyword>
<dbReference type="EMBL" id="JBAWKS010000001">
    <property type="protein sequence ID" value="MEI4550003.1"/>
    <property type="molecule type" value="Genomic_DNA"/>
</dbReference>
<comment type="caution">
    <text evidence="13">The sequence shown here is derived from an EMBL/GenBank/DDBJ whole genome shotgun (WGS) entry which is preliminary data.</text>
</comment>
<evidence type="ECO:0000256" key="11">
    <source>
        <dbReference type="ARBA" id="ARBA00048540"/>
    </source>
</evidence>
<evidence type="ECO:0000256" key="3">
    <source>
        <dbReference type="ARBA" id="ARBA00011955"/>
    </source>
</evidence>
<comment type="catalytic activity">
    <reaction evidence="11 12">
        <text>L-threonyl-[protein] + FAD = FMN-L-threonyl-[protein] + AMP + H(+)</text>
        <dbReference type="Rhea" id="RHEA:36847"/>
        <dbReference type="Rhea" id="RHEA-COMP:11060"/>
        <dbReference type="Rhea" id="RHEA-COMP:11061"/>
        <dbReference type="ChEBI" id="CHEBI:15378"/>
        <dbReference type="ChEBI" id="CHEBI:30013"/>
        <dbReference type="ChEBI" id="CHEBI:57692"/>
        <dbReference type="ChEBI" id="CHEBI:74257"/>
        <dbReference type="ChEBI" id="CHEBI:456215"/>
        <dbReference type="EC" id="2.7.1.180"/>
    </reaction>
</comment>
<accession>A0ABU8EUX5</accession>
<protein>
    <recommendedName>
        <fullName evidence="4 12">FAD:protein FMN transferase</fullName>
        <ecNumber evidence="3 12">2.7.1.180</ecNumber>
    </recommendedName>
    <alternativeName>
        <fullName evidence="10 12">Flavin transferase</fullName>
    </alternativeName>
</protein>
<dbReference type="SUPFAM" id="SSF143631">
    <property type="entry name" value="ApbE-like"/>
    <property type="match status" value="1"/>
</dbReference>
<evidence type="ECO:0000256" key="7">
    <source>
        <dbReference type="ARBA" id="ARBA00022723"/>
    </source>
</evidence>
<evidence type="ECO:0000256" key="1">
    <source>
        <dbReference type="ARBA" id="ARBA00001946"/>
    </source>
</evidence>
<keyword evidence="5 12" id="KW-0285">Flavoprotein</keyword>
<comment type="cofactor">
    <cofactor evidence="1">
        <name>Mg(2+)</name>
        <dbReference type="ChEBI" id="CHEBI:18420"/>
    </cofactor>
</comment>
<keyword evidence="9 12" id="KW-0460">Magnesium</keyword>
<dbReference type="Gene3D" id="3.10.520.10">
    <property type="entry name" value="ApbE-like domains"/>
    <property type="match status" value="1"/>
</dbReference>
<evidence type="ECO:0000256" key="8">
    <source>
        <dbReference type="ARBA" id="ARBA00022827"/>
    </source>
</evidence>
<dbReference type="InterPro" id="IPR024932">
    <property type="entry name" value="ApbE"/>
</dbReference>
<comment type="similarity">
    <text evidence="2 12">Belongs to the ApbE family.</text>
</comment>
<dbReference type="InterPro" id="IPR003374">
    <property type="entry name" value="ApbE-like_sf"/>
</dbReference>
<dbReference type="PANTHER" id="PTHR30040">
    <property type="entry name" value="THIAMINE BIOSYNTHESIS LIPOPROTEIN APBE"/>
    <property type="match status" value="1"/>
</dbReference>
<proteinExistence type="inferred from homology"/>
<evidence type="ECO:0000313" key="14">
    <source>
        <dbReference type="Proteomes" id="UP001382455"/>
    </source>
</evidence>
<evidence type="ECO:0000256" key="5">
    <source>
        <dbReference type="ARBA" id="ARBA00022630"/>
    </source>
</evidence>
<dbReference type="RefSeq" id="WP_336435353.1">
    <property type="nucleotide sequence ID" value="NZ_JBAWKS010000001.1"/>
</dbReference>
<dbReference type="EC" id="2.7.1.180" evidence="3 12"/>
<organism evidence="13 14">
    <name type="scientific">Pseudoalteromonas spongiae</name>
    <dbReference type="NCBI Taxonomy" id="298657"/>
    <lineage>
        <taxon>Bacteria</taxon>
        <taxon>Pseudomonadati</taxon>
        <taxon>Pseudomonadota</taxon>
        <taxon>Gammaproteobacteria</taxon>
        <taxon>Alteromonadales</taxon>
        <taxon>Pseudoalteromonadaceae</taxon>
        <taxon>Pseudoalteromonas</taxon>
    </lineage>
</organism>
<dbReference type="PIRSF" id="PIRSF006268">
    <property type="entry name" value="ApbE"/>
    <property type="match status" value="1"/>
</dbReference>
<sequence>MRKLLLILLIFPIFCYGEWLSDEKAIMGTSVKITLWHHDKSHGEAAIKTVFDEMERINQLMSPYINSSELYSVNKNAAIQPVKISNEFYLLIKQAQLISAQTKGAFDITFASVGFLYNYRERISPSNQVRDTNQALIDYRQVELNDKNQTVHFRQQGMKIDLGGIAKGYAVDNAITILQSQGIDSALVSAGGDTKALGKHGDRPWLLAIQDPRKKGKHAIQLPMENEAISTSGDYERYFVQDGVRHHHIIDPKTGHSAAKVQSVSIIGQRGVMTDALSTSVFVLGVKDGLTLINSMPNFEALIIDKDRKLHFSNGLLAH</sequence>
<dbReference type="GO" id="GO:0016740">
    <property type="term" value="F:transferase activity"/>
    <property type="evidence" value="ECO:0007669"/>
    <property type="project" value="UniProtKB-KW"/>
</dbReference>
<evidence type="ECO:0000256" key="2">
    <source>
        <dbReference type="ARBA" id="ARBA00008282"/>
    </source>
</evidence>
<dbReference type="Pfam" id="PF02424">
    <property type="entry name" value="ApbE"/>
    <property type="match status" value="1"/>
</dbReference>